<dbReference type="Gene3D" id="1.10.472.10">
    <property type="entry name" value="Cyclin-like"/>
    <property type="match status" value="2"/>
</dbReference>
<dbReference type="GeneID" id="26806803"/>
<reference evidence="12 13" key="1">
    <citation type="submission" date="2014-06" db="EMBL/GenBank/DDBJ databases">
        <title>The Genome of the Aflatoxigenic Filamentous Fungus Aspergillus nomius.</title>
        <authorList>
            <person name="Moore M.G."/>
            <person name="Shannon B.M."/>
            <person name="Brian M.M."/>
        </authorList>
    </citation>
    <scope>NUCLEOTIDE SEQUENCE [LARGE SCALE GENOMIC DNA]</scope>
    <source>
        <strain evidence="12 13">NRRL 13137</strain>
    </source>
</reference>
<dbReference type="FunFam" id="1.10.472.10:FF:000073">
    <property type="entry name" value="C-type cyclin"/>
    <property type="match status" value="1"/>
</dbReference>
<protein>
    <recommendedName>
        <fullName evidence="3">protein-ribulosamine 3-kinase</fullName>
        <ecNumber evidence="3">2.7.1.172</ecNumber>
    </recommendedName>
</protein>
<evidence type="ECO:0000256" key="7">
    <source>
        <dbReference type="ARBA" id="ARBA00048655"/>
    </source>
</evidence>
<dbReference type="SUPFAM" id="SSF47616">
    <property type="entry name" value="GST C-terminal domain-like"/>
    <property type="match status" value="1"/>
</dbReference>
<accession>A0A0L1J7C6</accession>
<dbReference type="GO" id="GO:0005634">
    <property type="term" value="C:nucleus"/>
    <property type="evidence" value="ECO:0007669"/>
    <property type="project" value="UniProtKB-SubCell"/>
</dbReference>
<evidence type="ECO:0000313" key="13">
    <source>
        <dbReference type="Proteomes" id="UP000037505"/>
    </source>
</evidence>
<feature type="region of interest" description="Disordered" evidence="9">
    <location>
        <begin position="341"/>
        <end position="370"/>
    </location>
</feature>
<dbReference type="SUPFAM" id="SSF52833">
    <property type="entry name" value="Thioredoxin-like"/>
    <property type="match status" value="1"/>
</dbReference>
<proteinExistence type="inferred from homology"/>
<dbReference type="InterPro" id="IPR016024">
    <property type="entry name" value="ARM-type_fold"/>
</dbReference>
<dbReference type="RefSeq" id="XP_015408639.1">
    <property type="nucleotide sequence ID" value="XM_015550256.1"/>
</dbReference>
<dbReference type="GO" id="GO:0102193">
    <property type="term" value="F:protein-ribulosamine 3-kinase activity"/>
    <property type="evidence" value="ECO:0007669"/>
    <property type="project" value="UniProtKB-EC"/>
</dbReference>
<dbReference type="InterPro" id="IPR006671">
    <property type="entry name" value="Cyclin_N"/>
</dbReference>
<dbReference type="SFLD" id="SFLDG00358">
    <property type="entry name" value="Main_(cytGST)"/>
    <property type="match status" value="1"/>
</dbReference>
<evidence type="ECO:0000259" key="11">
    <source>
        <dbReference type="PROSITE" id="PS50405"/>
    </source>
</evidence>
<dbReference type="PANTHER" id="PTHR15651:SF7">
    <property type="entry name" value="ARMADILLO REPEAT-CONTAINING PROTEIN 8"/>
    <property type="match status" value="1"/>
</dbReference>
<name>A0A0L1J7C6_ASPN3</name>
<dbReference type="OrthoDB" id="5559898at2759"/>
<dbReference type="InterPro" id="IPR011989">
    <property type="entry name" value="ARM-like"/>
</dbReference>
<dbReference type="InterPro" id="IPR004045">
    <property type="entry name" value="Glutathione_S-Trfase_N"/>
</dbReference>
<feature type="region of interest" description="Disordered" evidence="9">
    <location>
        <begin position="1945"/>
        <end position="1991"/>
    </location>
</feature>
<feature type="region of interest" description="Disordered" evidence="9">
    <location>
        <begin position="64"/>
        <end position="84"/>
    </location>
</feature>
<feature type="compositionally biased region" description="Polar residues" evidence="9">
    <location>
        <begin position="64"/>
        <end position="82"/>
    </location>
</feature>
<feature type="non-terminal residue" evidence="12">
    <location>
        <position position="1"/>
    </location>
</feature>
<dbReference type="SUPFAM" id="SSF56112">
    <property type="entry name" value="Protein kinase-like (PK-like)"/>
    <property type="match status" value="1"/>
</dbReference>
<keyword evidence="8" id="KW-0195">Cyclin</keyword>
<feature type="domain" description="GST N-terminal" evidence="10">
    <location>
        <begin position="1389"/>
        <end position="1475"/>
    </location>
</feature>
<dbReference type="Pfam" id="PF13409">
    <property type="entry name" value="GST_N_2"/>
    <property type="match status" value="1"/>
</dbReference>
<feature type="compositionally biased region" description="Basic and acidic residues" evidence="9">
    <location>
        <begin position="1957"/>
        <end position="1967"/>
    </location>
</feature>
<dbReference type="EC" id="2.7.1.172" evidence="3"/>
<dbReference type="Pfam" id="PF03881">
    <property type="entry name" value="Fructosamin_kin"/>
    <property type="match status" value="1"/>
</dbReference>
<dbReference type="FunFam" id="3.90.1200.10:FF:000018">
    <property type="entry name" value="Fructosamine-3-kinase, putative"/>
    <property type="match status" value="1"/>
</dbReference>
<dbReference type="PROSITE" id="PS50404">
    <property type="entry name" value="GST_NTER"/>
    <property type="match status" value="1"/>
</dbReference>
<dbReference type="CDD" id="cd20546">
    <property type="entry name" value="CYCLIN_SpCG1C_ScCTK2-like_rpt2"/>
    <property type="match status" value="1"/>
</dbReference>
<dbReference type="GO" id="GO:0005737">
    <property type="term" value="C:cytoplasm"/>
    <property type="evidence" value="ECO:0007669"/>
    <property type="project" value="UniProtKB-SubCell"/>
</dbReference>
<evidence type="ECO:0000313" key="12">
    <source>
        <dbReference type="EMBL" id="KNG87716.1"/>
    </source>
</evidence>
<dbReference type="InterPro" id="IPR038739">
    <property type="entry name" value="ARMC8/Vid28"/>
</dbReference>
<comment type="similarity">
    <text evidence="8">Belongs to the cyclin family.</text>
</comment>
<dbReference type="SUPFAM" id="SSF48371">
    <property type="entry name" value="ARM repeat"/>
    <property type="match status" value="3"/>
</dbReference>
<evidence type="ECO:0000256" key="5">
    <source>
        <dbReference type="ARBA" id="ARBA00022737"/>
    </source>
</evidence>
<evidence type="ECO:0000256" key="6">
    <source>
        <dbReference type="ARBA" id="ARBA00023242"/>
    </source>
</evidence>
<dbReference type="Gene3D" id="1.25.10.10">
    <property type="entry name" value="Leucine-rich Repeat Variant"/>
    <property type="match status" value="3"/>
</dbReference>
<sequence>LTMTRASTPPILLELQSADSLTSQASALRTLKNETIGHDQRKEAWIRWGIIPILAKVLASRQTSGKNTELNGPTKSQQSSSHNSEEDETCLQAIIVLGSIAQGGAAFLSPILSSGILSILLSILSSPDCPQSFVLPILRTLNNIADRLPLQSQQQWPKDTRLADLLFSDEHISCLSHILGQDYGTYQAQASIELAAALIGKLCTEEAHKAILADCGVLDALAVKVASFVVAQGFVLPGAEAHVQESGALGSLPPPAPPSAKLAPILRATTVIIEHSKWRAEHFLSSPGIVTVFPKQVPGFAPSDIKTGPWGSTYFSGSAVPRHLGPSPLEHLLPSVPLSQGKASASATNFPPLGQPHGPQRRQSHSFPTPFSILEAPNSDDDENAIVPWLLYTIRAECGMVRLMAARLVTVLYRLGLTKKLRVSMLCYLLIPILIRMLDKDYEITGDDGVQYGGLILSTDRLKEEAPAVLATLVIDDQELQKHAVDGGAIKRLSQLLKETYNPIQENARPMWHVDGGEKTETSCTQSAECTLGPPGYSPIHCHVMRYRENILKALAALVPFKDEYRKTICDNGVVPYIIDSLKPCPNDPRDTSNPKNTAADGNPTPTLLAACGAARMLTRSVSVLRTSLIDAGVATPLFALIRHQDIEVQIAATSVICNLALDFSPMKEAIISAEILPTLCEHAHSTNTKLRIESLWALKHVAYNSTNDVKMKVINGLGPTWIQQIITQDPTSALAKRGMDDEMESGTSTGMSRANSAGEQVDLLNPVEDTQERDEDMKMADSLPPSKMSLEMFLPDVSRRRKLALHGDLDQTTQARQDDIAVQEQTFDLLRNLVCGPGASEMIDHLFKEIGQDLILDALADKLRPRTIQMPHKRESSTHRALQVPTEILVAVTYVIIHLAASLPWHRQLLVSHRDLLRYLMGYFEHANRDVRTNCVWVVINLTYEDDSSDRDGCRERAYKLLSVGVMDRLKRLEEDPDLDVRERTKTAVHLVHNAINSCPPLSPGLTYTASSYELSSMAPVPASLLRALSISDPSKASLSTAGLGSGFTSTGAIRATVPSADGQYEEERQYFVKTSADGKAAEEMFRGEYESLNAIATSVPGFCPRALAWGSLEESNGKSFYLATEFLDLGGGGRTGQSLAQRLGKLHSTPAPLDPETGKRRFGFPVPTFCGDTKQPNRFHDSWADFYANERLMTILETSEKRNGRDANLRGLVEQTAHTVVPALLGDDHLGYDRNGNGEGITPVVVHGDLWSGNADRGRIVGSGRKGDEEAGDVVYDPSACYAHSEYELGIMKMFGGFGSTFFTAYHKIVPKTEPVEEYEDRVKLYELYHHLNHYAIFGAGYRSGAVSIMQNLIRKYDAAVHPEATGAAKLLVENHRAEQPLKLYAGWFCKFTDLNDSFVQRVWLALEEKQIPYQYIEVNPYHKPQSLLSLNPRGLVPTLSCVVKDGGAQTARPLYESTVILEYLEEAYPDNSPRLLPADPYDRARVRIWIDYVTSRIIPSFHRFLQYQPKSGGEDPTAGLERVRQEFLGHLKEWTREMHADGPFFLGDHIALPDLVLAPWAVRLWVFDEYKSGGLGIPAEGNGGEDEPLWQRWRKWLRAVEDRRSVRETTSEKEYYLPVYKRYADNVAQIPFASMVPEKKDGSNNQAAPETSIPEPPSIHPSFIQVAKPYIFEQTIQQCIAAMGVNPLREEGLRLQGVTWIDNVRRVLYLPIRTFNTAVVYYHKFRLVHPDSEYNYMDAAAAALFTACKIEDTLKKSREIVCAAYNLKLPPSEHISPDNPVFEAHARGIIGLERLMLEASGFDFRTRHPQKTLIKLARHYGLTSQSQVSNVAYRISQDLYRTFAPIKQTASTMAFTCLELAGRLLDQRIEAVEMGVDYEKWKTSREEVMETLFDLLELYTHSRGSTSVGPHFPADRFLTVRIPLNKEAETQGLPRYTHWVNESRDPKATNGAKSGKEPALEKAGTRLHPLTPVAANGERPRAGEKGRDGAVRFMLDTECADAEKARVSEYFKVEMEEYEVEE</sequence>
<dbReference type="Pfam" id="PF00134">
    <property type="entry name" value="Cyclin_N"/>
    <property type="match status" value="1"/>
</dbReference>
<evidence type="ECO:0000259" key="10">
    <source>
        <dbReference type="PROSITE" id="PS50404"/>
    </source>
</evidence>
<dbReference type="Gene3D" id="1.20.1050.10">
    <property type="match status" value="1"/>
</dbReference>
<dbReference type="SUPFAM" id="SSF47954">
    <property type="entry name" value="Cyclin-like"/>
    <property type="match status" value="2"/>
</dbReference>
<feature type="compositionally biased region" description="Polar residues" evidence="9">
    <location>
        <begin position="746"/>
        <end position="759"/>
    </location>
</feature>
<dbReference type="Gene3D" id="3.90.1200.10">
    <property type="match status" value="1"/>
</dbReference>
<evidence type="ECO:0000256" key="4">
    <source>
        <dbReference type="ARBA" id="ARBA00022490"/>
    </source>
</evidence>
<dbReference type="InterPro" id="IPR010987">
    <property type="entry name" value="Glutathione-S-Trfase_C-like"/>
</dbReference>
<comment type="catalytic activity">
    <reaction evidence="7">
        <text>N(6)-D-ribulosyl-L-lysyl-[protein] + ATP = N(6)-(3-O-phospho-D-ribulosyl)-L-lysyl-[protein] + ADP + H(+)</text>
        <dbReference type="Rhea" id="RHEA:48432"/>
        <dbReference type="Rhea" id="RHEA-COMP:12103"/>
        <dbReference type="Rhea" id="RHEA-COMP:12104"/>
        <dbReference type="ChEBI" id="CHEBI:15378"/>
        <dbReference type="ChEBI" id="CHEBI:30616"/>
        <dbReference type="ChEBI" id="CHEBI:90418"/>
        <dbReference type="ChEBI" id="CHEBI:90420"/>
        <dbReference type="ChEBI" id="CHEBI:456216"/>
        <dbReference type="EC" id="2.7.1.172"/>
    </reaction>
    <physiologicalReaction direction="left-to-right" evidence="7">
        <dbReference type="Rhea" id="RHEA:48433"/>
    </physiologicalReaction>
</comment>
<dbReference type="Pfam" id="PF13410">
    <property type="entry name" value="GST_C_2"/>
    <property type="match status" value="1"/>
</dbReference>
<dbReference type="GO" id="GO:0043161">
    <property type="term" value="P:proteasome-mediated ubiquitin-dependent protein catabolic process"/>
    <property type="evidence" value="ECO:0007669"/>
    <property type="project" value="TreeGrafter"/>
</dbReference>
<dbReference type="PROSITE" id="PS50405">
    <property type="entry name" value="GST_CTER"/>
    <property type="match status" value="1"/>
</dbReference>
<evidence type="ECO:0000256" key="2">
    <source>
        <dbReference type="ARBA" id="ARBA00004496"/>
    </source>
</evidence>
<keyword evidence="13" id="KW-1185">Reference proteome</keyword>
<evidence type="ECO:0000256" key="1">
    <source>
        <dbReference type="ARBA" id="ARBA00004123"/>
    </source>
</evidence>
<dbReference type="SMART" id="SM00185">
    <property type="entry name" value="ARM"/>
    <property type="match status" value="6"/>
</dbReference>
<dbReference type="InterPro" id="IPR016477">
    <property type="entry name" value="Fructo-/Ketosamine-3-kinase"/>
</dbReference>
<comment type="subcellular location">
    <subcellularLocation>
        <location evidence="2">Cytoplasm</location>
    </subcellularLocation>
    <subcellularLocation>
        <location evidence="1">Nucleus</location>
    </subcellularLocation>
</comment>
<dbReference type="InterPro" id="IPR036282">
    <property type="entry name" value="Glutathione-S-Trfase_C_sf"/>
</dbReference>
<comment type="caution">
    <text evidence="12">The sequence shown here is derived from an EMBL/GenBank/DDBJ whole genome shotgun (WGS) entry which is preliminary data.</text>
</comment>
<evidence type="ECO:0000256" key="3">
    <source>
        <dbReference type="ARBA" id="ARBA00011961"/>
    </source>
</evidence>
<dbReference type="InterPro" id="IPR013763">
    <property type="entry name" value="Cyclin-like_dom"/>
</dbReference>
<dbReference type="InterPro" id="IPR000225">
    <property type="entry name" value="Armadillo"/>
</dbReference>
<feature type="compositionally biased region" description="Basic and acidic residues" evidence="9">
    <location>
        <begin position="1981"/>
        <end position="1991"/>
    </location>
</feature>
<organism evidence="12 13">
    <name type="scientific">Aspergillus nomiae NRRL (strain ATCC 15546 / NRRL 13137 / CBS 260.88 / M93)</name>
    <dbReference type="NCBI Taxonomy" id="1509407"/>
    <lineage>
        <taxon>Eukaryota</taxon>
        <taxon>Fungi</taxon>
        <taxon>Dikarya</taxon>
        <taxon>Ascomycota</taxon>
        <taxon>Pezizomycotina</taxon>
        <taxon>Eurotiomycetes</taxon>
        <taxon>Eurotiomycetidae</taxon>
        <taxon>Eurotiales</taxon>
        <taxon>Aspergillaceae</taxon>
        <taxon>Aspergillus</taxon>
        <taxon>Aspergillus subgen. Circumdati</taxon>
    </lineage>
</organism>
<keyword evidence="6" id="KW-0539">Nucleus</keyword>
<dbReference type="Proteomes" id="UP000037505">
    <property type="component" value="Unassembled WGS sequence"/>
</dbReference>
<dbReference type="InterPro" id="IPR011009">
    <property type="entry name" value="Kinase-like_dom_sf"/>
</dbReference>
<dbReference type="GO" id="GO:0034657">
    <property type="term" value="C:GID complex"/>
    <property type="evidence" value="ECO:0007669"/>
    <property type="project" value="TreeGrafter"/>
</dbReference>
<evidence type="ECO:0000256" key="8">
    <source>
        <dbReference type="RuleBase" id="RU000383"/>
    </source>
</evidence>
<dbReference type="SMART" id="SM00385">
    <property type="entry name" value="CYCLIN"/>
    <property type="match status" value="2"/>
</dbReference>
<evidence type="ECO:0000256" key="9">
    <source>
        <dbReference type="SAM" id="MobiDB-lite"/>
    </source>
</evidence>
<dbReference type="InterPro" id="IPR036249">
    <property type="entry name" value="Thioredoxin-like_sf"/>
</dbReference>
<dbReference type="PANTHER" id="PTHR15651">
    <property type="entry name" value="ARMADILLO REPEAT-CONTAINING PROTEIN 8"/>
    <property type="match status" value="1"/>
</dbReference>
<dbReference type="EMBL" id="JNOM01000072">
    <property type="protein sequence ID" value="KNG87716.1"/>
    <property type="molecule type" value="Genomic_DNA"/>
</dbReference>
<keyword evidence="4" id="KW-0963">Cytoplasm</keyword>
<dbReference type="InterPro" id="IPR036915">
    <property type="entry name" value="Cyclin-like_sf"/>
</dbReference>
<dbReference type="InterPro" id="IPR040079">
    <property type="entry name" value="Glutathione_S-Trfase"/>
</dbReference>
<dbReference type="Gene3D" id="3.40.30.10">
    <property type="entry name" value="Glutaredoxin"/>
    <property type="match status" value="1"/>
</dbReference>
<feature type="region of interest" description="Disordered" evidence="9">
    <location>
        <begin position="739"/>
        <end position="762"/>
    </location>
</feature>
<dbReference type="CDD" id="cd00299">
    <property type="entry name" value="GST_C_family"/>
    <property type="match status" value="1"/>
</dbReference>
<dbReference type="FunFam" id="1.25.10.10:FF:000609">
    <property type="entry name" value="Armadillo repeat protein"/>
    <property type="match status" value="1"/>
</dbReference>
<gene>
    <name evidence="12" type="ORF">ANOM_004999</name>
</gene>
<keyword evidence="5" id="KW-0677">Repeat</keyword>
<dbReference type="FunFam" id="1.10.472.10:FF:000101">
    <property type="entry name" value="Cyclin, putative"/>
    <property type="match status" value="1"/>
</dbReference>
<dbReference type="SFLD" id="SFLDS00019">
    <property type="entry name" value="Glutathione_Transferase_(cytos"/>
    <property type="match status" value="1"/>
</dbReference>
<feature type="domain" description="GST C-terminal" evidence="11">
    <location>
        <begin position="1482"/>
        <end position="1622"/>
    </location>
</feature>